<evidence type="ECO:0000256" key="11">
    <source>
        <dbReference type="ARBA" id="ARBA00022840"/>
    </source>
</evidence>
<dbReference type="InterPro" id="IPR011556">
    <property type="entry name" value="Glut_cys_lig_pln_type"/>
</dbReference>
<evidence type="ECO:0000256" key="6">
    <source>
        <dbReference type="ARBA" id="ARBA00022528"/>
    </source>
</evidence>
<evidence type="ECO:0000313" key="16">
    <source>
        <dbReference type="Proteomes" id="UP001180020"/>
    </source>
</evidence>
<dbReference type="EMBL" id="JAUJYO010000006">
    <property type="protein sequence ID" value="KAK1313135.1"/>
    <property type="molecule type" value="Genomic_DNA"/>
</dbReference>
<evidence type="ECO:0000256" key="8">
    <source>
        <dbReference type="ARBA" id="ARBA00022640"/>
    </source>
</evidence>
<keyword evidence="6" id="KW-0150">Chloroplast</keyword>
<dbReference type="GO" id="GO:0009507">
    <property type="term" value="C:chloroplast"/>
    <property type="evidence" value="ECO:0007669"/>
    <property type="project" value="UniProtKB-SubCell"/>
</dbReference>
<dbReference type="Pfam" id="PF04107">
    <property type="entry name" value="GCS2"/>
    <property type="match status" value="1"/>
</dbReference>
<reference evidence="15" key="2">
    <citation type="submission" date="2023-06" db="EMBL/GenBank/DDBJ databases">
        <authorList>
            <person name="Ma L."/>
            <person name="Liu K.-W."/>
            <person name="Li Z."/>
            <person name="Hsiao Y.-Y."/>
            <person name="Qi Y."/>
            <person name="Fu T."/>
            <person name="Tang G."/>
            <person name="Zhang D."/>
            <person name="Sun W.-H."/>
            <person name="Liu D.-K."/>
            <person name="Li Y."/>
            <person name="Chen G.-Z."/>
            <person name="Liu X.-D."/>
            <person name="Liao X.-Y."/>
            <person name="Jiang Y.-T."/>
            <person name="Yu X."/>
            <person name="Hao Y."/>
            <person name="Huang J."/>
            <person name="Zhao X.-W."/>
            <person name="Ke S."/>
            <person name="Chen Y.-Y."/>
            <person name="Wu W.-L."/>
            <person name="Hsu J.-L."/>
            <person name="Lin Y.-F."/>
            <person name="Huang M.-D."/>
            <person name="Li C.-Y."/>
            <person name="Huang L."/>
            <person name="Wang Z.-W."/>
            <person name="Zhao X."/>
            <person name="Zhong W.-Y."/>
            <person name="Peng D.-H."/>
            <person name="Ahmad S."/>
            <person name="Lan S."/>
            <person name="Zhang J.-S."/>
            <person name="Tsai W.-C."/>
            <person name="Van De Peer Y."/>
            <person name="Liu Z.-J."/>
        </authorList>
    </citation>
    <scope>NUCLEOTIDE SEQUENCE</scope>
    <source>
        <strain evidence="15">CP</strain>
        <tissue evidence="15">Leaves</tissue>
    </source>
</reference>
<reference evidence="15" key="1">
    <citation type="journal article" date="2023" name="Nat. Commun.">
        <title>Diploid and tetraploid genomes of Acorus and the evolution of monocots.</title>
        <authorList>
            <person name="Ma L."/>
            <person name="Liu K.W."/>
            <person name="Li Z."/>
            <person name="Hsiao Y.Y."/>
            <person name="Qi Y."/>
            <person name="Fu T."/>
            <person name="Tang G.D."/>
            <person name="Zhang D."/>
            <person name="Sun W.H."/>
            <person name="Liu D.K."/>
            <person name="Li Y."/>
            <person name="Chen G.Z."/>
            <person name="Liu X.D."/>
            <person name="Liao X.Y."/>
            <person name="Jiang Y.T."/>
            <person name="Yu X."/>
            <person name="Hao Y."/>
            <person name="Huang J."/>
            <person name="Zhao X.W."/>
            <person name="Ke S."/>
            <person name="Chen Y.Y."/>
            <person name="Wu W.L."/>
            <person name="Hsu J.L."/>
            <person name="Lin Y.F."/>
            <person name="Huang M.D."/>
            <person name="Li C.Y."/>
            <person name="Huang L."/>
            <person name="Wang Z.W."/>
            <person name="Zhao X."/>
            <person name="Zhong W.Y."/>
            <person name="Peng D.H."/>
            <person name="Ahmad S."/>
            <person name="Lan S."/>
            <person name="Zhang J.S."/>
            <person name="Tsai W.C."/>
            <person name="Van de Peer Y."/>
            <person name="Liu Z.J."/>
        </authorList>
    </citation>
    <scope>NUCLEOTIDE SEQUENCE</scope>
    <source>
        <strain evidence="15">CP</strain>
    </source>
</reference>
<gene>
    <name evidence="15" type="ORF">QJS10_CPA06g00319</name>
</gene>
<dbReference type="GO" id="GO:0004357">
    <property type="term" value="F:glutamate-cysteine ligase activity"/>
    <property type="evidence" value="ECO:0007669"/>
    <property type="project" value="UniProtKB-EC"/>
</dbReference>
<dbReference type="GO" id="GO:0005524">
    <property type="term" value="F:ATP binding"/>
    <property type="evidence" value="ECO:0007669"/>
    <property type="project" value="UniProtKB-KW"/>
</dbReference>
<protein>
    <recommendedName>
        <fullName evidence="5">glutamate--cysteine ligase</fullName>
        <ecNumber evidence="5">6.3.2.2</ecNumber>
    </recommendedName>
</protein>
<keyword evidence="10" id="KW-0547">Nucleotide-binding</keyword>
<dbReference type="EC" id="6.3.2.2" evidence="5"/>
<comment type="catalytic activity">
    <reaction evidence="14">
        <text>L-cysteine + L-glutamate + ATP = gamma-L-glutamyl-L-cysteine + ADP + phosphate + H(+)</text>
        <dbReference type="Rhea" id="RHEA:13285"/>
        <dbReference type="ChEBI" id="CHEBI:15378"/>
        <dbReference type="ChEBI" id="CHEBI:29985"/>
        <dbReference type="ChEBI" id="CHEBI:30616"/>
        <dbReference type="ChEBI" id="CHEBI:35235"/>
        <dbReference type="ChEBI" id="CHEBI:43474"/>
        <dbReference type="ChEBI" id="CHEBI:58173"/>
        <dbReference type="ChEBI" id="CHEBI:456216"/>
        <dbReference type="EC" id="6.3.2.2"/>
    </reaction>
</comment>
<keyword evidence="16" id="KW-1185">Reference proteome</keyword>
<comment type="pathway">
    <text evidence="2">Sulfur metabolism; glutathione biosynthesis; glutathione from L-cysteine and L-glutamate: step 1/2.</text>
</comment>
<dbReference type="SUPFAM" id="SSF55931">
    <property type="entry name" value="Glutamine synthetase/guanido kinase"/>
    <property type="match status" value="1"/>
</dbReference>
<evidence type="ECO:0000256" key="13">
    <source>
        <dbReference type="ARBA" id="ARBA00023157"/>
    </source>
</evidence>
<accession>A0AAV9EHY6</accession>
<keyword evidence="9" id="KW-0317">Glutathione biosynthesis</keyword>
<organism evidence="15 16">
    <name type="scientific">Acorus calamus</name>
    <name type="common">Sweet flag</name>
    <dbReference type="NCBI Taxonomy" id="4465"/>
    <lineage>
        <taxon>Eukaryota</taxon>
        <taxon>Viridiplantae</taxon>
        <taxon>Streptophyta</taxon>
        <taxon>Embryophyta</taxon>
        <taxon>Tracheophyta</taxon>
        <taxon>Spermatophyta</taxon>
        <taxon>Magnoliopsida</taxon>
        <taxon>Liliopsida</taxon>
        <taxon>Acoraceae</taxon>
        <taxon>Acorus</taxon>
    </lineage>
</organism>
<evidence type="ECO:0000256" key="9">
    <source>
        <dbReference type="ARBA" id="ARBA00022684"/>
    </source>
</evidence>
<keyword evidence="8" id="KW-0934">Plastid</keyword>
<dbReference type="InterPro" id="IPR035434">
    <property type="entry name" value="GCL_bact_plant"/>
</dbReference>
<evidence type="ECO:0000256" key="10">
    <source>
        <dbReference type="ARBA" id="ARBA00022741"/>
    </source>
</evidence>
<dbReference type="PANTHER" id="PTHR34378:SF1">
    <property type="entry name" value="GLUTAMATE--CYSTEINE LIGASE, CHLOROPLASTIC"/>
    <property type="match status" value="1"/>
</dbReference>
<keyword evidence="7" id="KW-0436">Ligase</keyword>
<evidence type="ECO:0000256" key="2">
    <source>
        <dbReference type="ARBA" id="ARBA00005006"/>
    </source>
</evidence>
<dbReference type="GO" id="GO:0006750">
    <property type="term" value="P:glutathione biosynthetic process"/>
    <property type="evidence" value="ECO:0007669"/>
    <property type="project" value="UniProtKB-KW"/>
</dbReference>
<dbReference type="NCBIfam" id="TIGR01436">
    <property type="entry name" value="glu_cys_lig_pln"/>
    <property type="match status" value="1"/>
</dbReference>
<comment type="subcellular location">
    <subcellularLocation>
        <location evidence="1">Plastid</location>
        <location evidence="1">Chloroplast</location>
    </subcellularLocation>
</comment>
<dbReference type="Proteomes" id="UP001180020">
    <property type="component" value="Unassembled WGS sequence"/>
</dbReference>
<evidence type="ECO:0000256" key="14">
    <source>
        <dbReference type="ARBA" id="ARBA00048819"/>
    </source>
</evidence>
<comment type="subunit">
    <text evidence="4">Homodimer or monomer when oxidized or reduced, respectively.</text>
</comment>
<evidence type="ECO:0000256" key="3">
    <source>
        <dbReference type="ARBA" id="ARBA00010253"/>
    </source>
</evidence>
<evidence type="ECO:0000256" key="12">
    <source>
        <dbReference type="ARBA" id="ARBA00022946"/>
    </source>
</evidence>
<keyword evidence="12" id="KW-0809">Transit peptide</keyword>
<comment type="caution">
    <text evidence="15">The sequence shown here is derived from an EMBL/GenBank/DDBJ whole genome shotgun (WGS) entry which is preliminary data.</text>
</comment>
<evidence type="ECO:0000256" key="5">
    <source>
        <dbReference type="ARBA" id="ARBA00012220"/>
    </source>
</evidence>
<dbReference type="FunFam" id="3.30.590.20:FF:000003">
    <property type="entry name" value="Glutamate--cysteine ligase"/>
    <property type="match status" value="1"/>
</dbReference>
<proteinExistence type="inferred from homology"/>
<name>A0AAV9EHY6_ACOCL</name>
<comment type="similarity">
    <text evidence="3">Belongs to the carboxylate-amine ligase family. Glutamate--cysteine ligase type 2 subfamily.</text>
</comment>
<dbReference type="Gene3D" id="3.30.590.20">
    <property type="match status" value="1"/>
</dbReference>
<evidence type="ECO:0000256" key="1">
    <source>
        <dbReference type="ARBA" id="ARBA00004229"/>
    </source>
</evidence>
<keyword evidence="11" id="KW-0067">ATP-binding</keyword>
<evidence type="ECO:0000313" key="15">
    <source>
        <dbReference type="EMBL" id="KAK1313135.1"/>
    </source>
</evidence>
<dbReference type="AlphaFoldDB" id="A0AAV9EHY6"/>
<dbReference type="InterPro" id="IPR006336">
    <property type="entry name" value="GCS2"/>
</dbReference>
<dbReference type="PANTHER" id="PTHR34378">
    <property type="entry name" value="GLUTAMATE--CYSTEINE LIGASE, CHLOROPLASTIC"/>
    <property type="match status" value="1"/>
</dbReference>
<sequence length="534" mass="60243">MALVSRSPPSFHVRIEKLQRRVGQNLSLNGVQSVECNAVSRSNAFGVRERMVGTSSVSWSVESGARVLGFDASGFKRFHGFVVSASPPTDDAVVATEPLTREDLVGYLASGCKPREAWRIGTEHEKFGFEVDTLRPMKYEQIAELLNGIAERFGWDKIMEGDYIIGLKQGKQSISLEPGGQFELSGAPLETLHQTCAEVNSHLYQVKAVAEELGIGFLGIGFQPKWGLKDIPMMPKGRYEIMRNYMPKVGSLGLDMMFRTCTVQVNLDFSSESDMIRKFRAGLALQPKQIATALFANSPFTEGKPNGYLSMRSHIWKDTDKNRTGMLPFVFDDSFGFENYVDYALDVPMCFVYRNKKYIDCTGMSFRDFLVGKLPSIPGELPTLNDWENHLTTIFPEVRLKRYLEMRGADGGPWRRLCALPAFWVGLLYDDIALQNVLDMTSDWTEEEREMLRNKVPITGLKTPFRDGLLRHVAEDVVNLAKCGLERRGYKEMGFLREVAEIVRTGVTPAEELLELYHGKWGGNVDPVYEELLY</sequence>
<evidence type="ECO:0000256" key="7">
    <source>
        <dbReference type="ARBA" id="ARBA00022598"/>
    </source>
</evidence>
<evidence type="ECO:0000256" key="4">
    <source>
        <dbReference type="ARBA" id="ARBA00011153"/>
    </source>
</evidence>
<dbReference type="InterPro" id="IPR014746">
    <property type="entry name" value="Gln_synth/guanido_kin_cat_dom"/>
</dbReference>
<keyword evidence="13" id="KW-1015">Disulfide bond</keyword>